<feature type="transmembrane region" description="Helical" evidence="8">
    <location>
        <begin position="223"/>
        <end position="249"/>
    </location>
</feature>
<keyword evidence="5 8" id="KW-0812">Transmembrane</keyword>
<accession>A0ABY3SPI3</accession>
<name>A0ABY3SPI3_9BACL</name>
<organism evidence="9 10">
    <name type="scientific">Paenibacillus hexagrammi</name>
    <dbReference type="NCBI Taxonomy" id="2908839"/>
    <lineage>
        <taxon>Bacteria</taxon>
        <taxon>Bacillati</taxon>
        <taxon>Bacillota</taxon>
        <taxon>Bacilli</taxon>
        <taxon>Bacillales</taxon>
        <taxon>Paenibacillaceae</taxon>
        <taxon>Paenibacillus</taxon>
    </lineage>
</organism>
<keyword evidence="4" id="KW-0309">Germination</keyword>
<evidence type="ECO:0000256" key="2">
    <source>
        <dbReference type="ARBA" id="ARBA00007998"/>
    </source>
</evidence>
<dbReference type="PANTHER" id="PTHR34975:SF2">
    <property type="entry name" value="SPORE GERMINATION PROTEIN A2"/>
    <property type="match status" value="1"/>
</dbReference>
<feature type="transmembrane region" description="Helical" evidence="8">
    <location>
        <begin position="192"/>
        <end position="211"/>
    </location>
</feature>
<keyword evidence="10" id="KW-1185">Reference proteome</keyword>
<feature type="transmembrane region" description="Helical" evidence="8">
    <location>
        <begin position="12"/>
        <end position="33"/>
    </location>
</feature>
<keyword evidence="6 8" id="KW-1133">Transmembrane helix</keyword>
<gene>
    <name evidence="9" type="ORF">L0M14_07815</name>
</gene>
<dbReference type="NCBIfam" id="TIGR00912">
    <property type="entry name" value="2A0309"/>
    <property type="match status" value="1"/>
</dbReference>
<protein>
    <submittedName>
        <fullName evidence="9">Spore germination protein</fullName>
    </submittedName>
</protein>
<evidence type="ECO:0000313" key="9">
    <source>
        <dbReference type="EMBL" id="UJF35035.1"/>
    </source>
</evidence>
<dbReference type="Gene3D" id="1.20.1740.10">
    <property type="entry name" value="Amino acid/polyamine transporter I"/>
    <property type="match status" value="1"/>
</dbReference>
<evidence type="ECO:0000256" key="3">
    <source>
        <dbReference type="ARBA" id="ARBA00022448"/>
    </source>
</evidence>
<dbReference type="InterPro" id="IPR004761">
    <property type="entry name" value="Spore_GerAB"/>
</dbReference>
<dbReference type="Proteomes" id="UP001649230">
    <property type="component" value="Chromosome"/>
</dbReference>
<comment type="similarity">
    <text evidence="2">Belongs to the amino acid-polyamine-organocation (APC) superfamily. Spore germination protein (SGP) (TC 2.A.3.9) family.</text>
</comment>
<evidence type="ECO:0000256" key="4">
    <source>
        <dbReference type="ARBA" id="ARBA00022544"/>
    </source>
</evidence>
<keyword evidence="7 8" id="KW-0472">Membrane</keyword>
<feature type="transmembrane region" description="Helical" evidence="8">
    <location>
        <begin position="312"/>
        <end position="330"/>
    </location>
</feature>
<feature type="transmembrane region" description="Helical" evidence="8">
    <location>
        <begin position="75"/>
        <end position="102"/>
    </location>
</feature>
<evidence type="ECO:0000256" key="7">
    <source>
        <dbReference type="ARBA" id="ARBA00023136"/>
    </source>
</evidence>
<evidence type="ECO:0000256" key="8">
    <source>
        <dbReference type="SAM" id="Phobius"/>
    </source>
</evidence>
<dbReference type="EMBL" id="CP090978">
    <property type="protein sequence ID" value="UJF35035.1"/>
    <property type="molecule type" value="Genomic_DNA"/>
</dbReference>
<reference evidence="9 10" key="1">
    <citation type="journal article" date="2024" name="Int. J. Syst. Evol. Microbiol.">
        <title>Paenibacillus hexagrammi sp. nov., a novel bacterium isolated from the gut content of Hexagrammos agrammus.</title>
        <authorList>
            <person name="Jung H.K."/>
            <person name="Kim D.G."/>
            <person name="Zin H."/>
            <person name="Park J."/>
            <person name="Jung H."/>
            <person name="Kim Y.O."/>
            <person name="Kong H.J."/>
            <person name="Kim J.W."/>
            <person name="Kim Y.S."/>
        </authorList>
    </citation>
    <scope>NUCLEOTIDE SEQUENCE [LARGE SCALE GENOMIC DNA]</scope>
    <source>
        <strain evidence="9 10">YPD9-1</strain>
    </source>
</reference>
<evidence type="ECO:0000256" key="6">
    <source>
        <dbReference type="ARBA" id="ARBA00022989"/>
    </source>
</evidence>
<evidence type="ECO:0000256" key="1">
    <source>
        <dbReference type="ARBA" id="ARBA00004141"/>
    </source>
</evidence>
<comment type="subcellular location">
    <subcellularLocation>
        <location evidence="1">Membrane</location>
        <topology evidence="1">Multi-pass membrane protein</topology>
    </subcellularLocation>
</comment>
<proteinExistence type="inferred from homology"/>
<dbReference type="PANTHER" id="PTHR34975">
    <property type="entry name" value="SPORE GERMINATION PROTEIN A2"/>
    <property type="match status" value="1"/>
</dbReference>
<feature type="transmembrane region" description="Helical" evidence="8">
    <location>
        <begin position="151"/>
        <end position="172"/>
    </location>
</feature>
<evidence type="ECO:0000256" key="5">
    <source>
        <dbReference type="ARBA" id="ARBA00022692"/>
    </source>
</evidence>
<dbReference type="Pfam" id="PF03845">
    <property type="entry name" value="Spore_permease"/>
    <property type="match status" value="1"/>
</dbReference>
<feature type="transmembrane region" description="Helical" evidence="8">
    <location>
        <begin position="45"/>
        <end position="63"/>
    </location>
</feature>
<feature type="transmembrane region" description="Helical" evidence="8">
    <location>
        <begin position="276"/>
        <end position="300"/>
    </location>
</feature>
<keyword evidence="3" id="KW-0813">Transport</keyword>
<feature type="transmembrane region" description="Helical" evidence="8">
    <location>
        <begin position="122"/>
        <end position="139"/>
    </location>
</feature>
<evidence type="ECO:0000313" key="10">
    <source>
        <dbReference type="Proteomes" id="UP001649230"/>
    </source>
</evidence>
<sequence>MKSFEYGDREIGPIEMGVTVSSMIIGVGVLSLPRNIAKLTLSSDGWISILIGGIISMSVAWVLAKFASMFYKQGFFAFASAAATKPVAYVVTTSLALYFLMYSGYEVRSIANIAKQYLFERTPVEVIALTFLLVVVYAVSGSRVGLIRLNILFLPFVIFISLIVLVFSASIFHFKDLKPYLISDWTQIAQGIKGSTFSLLGFEVVLFYVTLMNNPKKAPLATVIGVAIPTLLYIAIYLISVGVFTHFALFQVTYPTIELAKEMQIPGEFFERFESIFFTIWIMAVFTTTFMAYDCAIYAIRSMNDKLKHITWVFILSPVIYLSCMLPRNIQEFQKIGTLISYTGIIVAIILPISIYIVAKIRGVQSDAS</sequence>
<feature type="transmembrane region" description="Helical" evidence="8">
    <location>
        <begin position="336"/>
        <end position="359"/>
    </location>
</feature>
<dbReference type="RefSeq" id="WP_235121608.1">
    <property type="nucleotide sequence ID" value="NZ_CP090978.1"/>
</dbReference>